<organism evidence="1">
    <name type="scientific">Streptococcus pneumoniae</name>
    <dbReference type="NCBI Taxonomy" id="1313"/>
    <lineage>
        <taxon>Bacteria</taxon>
        <taxon>Bacillati</taxon>
        <taxon>Bacillota</taxon>
        <taxon>Bacilli</taxon>
        <taxon>Lactobacillales</taxon>
        <taxon>Streptococcaceae</taxon>
        <taxon>Streptococcus</taxon>
    </lineage>
</organism>
<dbReference type="AlphaFoldDB" id="A0A4M6D2D0"/>
<name>A0A4M6D2D0_STREE</name>
<protein>
    <submittedName>
        <fullName evidence="1">Uncharacterized protein</fullName>
    </submittedName>
</protein>
<gene>
    <name evidence="1" type="ORF">SAMEA2467332_01500</name>
</gene>
<dbReference type="EMBL" id="CAATGB010000011">
    <property type="protein sequence ID" value="VNP28841.1"/>
    <property type="molecule type" value="Genomic_DNA"/>
</dbReference>
<proteinExistence type="predicted"/>
<reference evidence="1" key="1">
    <citation type="submission" date="2019-04" db="EMBL/GenBank/DDBJ databases">
        <authorList>
            <consortium name="Pathogen Informatics"/>
        </authorList>
    </citation>
    <scope>NUCLEOTIDE SEQUENCE</scope>
    <source>
        <strain evidence="1">GPSC16</strain>
    </source>
</reference>
<evidence type="ECO:0000313" key="1">
    <source>
        <dbReference type="EMBL" id="VNP28841.1"/>
    </source>
</evidence>
<accession>A0A4M6D2D0</accession>
<sequence length="132" mass="16126">MTFNKFLKYLISLFFLSILFHVITHKNNLVFTNYDNKKSCFFPFLCMFFTSHLKRYINRYEKATFFALKTSHTNNLRVTSLAGNSYPYYQDKKEKDFSLRSNPLKKHKRPHFLMWSFILQQIWFNRARSFYG</sequence>